<accession>A0A6M3L106</accession>
<dbReference type="EMBL" id="MT142012">
    <property type="protein sequence ID" value="QJA73231.1"/>
    <property type="molecule type" value="Genomic_DNA"/>
</dbReference>
<dbReference type="EMBL" id="MT142742">
    <property type="protein sequence ID" value="QJA87940.1"/>
    <property type="molecule type" value="Genomic_DNA"/>
</dbReference>
<organism evidence="2">
    <name type="scientific">viral metagenome</name>
    <dbReference type="NCBI Taxonomy" id="1070528"/>
    <lineage>
        <taxon>unclassified sequences</taxon>
        <taxon>metagenomes</taxon>
        <taxon>organismal metagenomes</taxon>
    </lineage>
</organism>
<name>A0A6M3L106_9ZZZZ</name>
<evidence type="ECO:0000313" key="2">
    <source>
        <dbReference type="EMBL" id="QJA87940.1"/>
    </source>
</evidence>
<evidence type="ECO:0000313" key="1">
    <source>
        <dbReference type="EMBL" id="QJA73231.1"/>
    </source>
</evidence>
<protein>
    <submittedName>
        <fullName evidence="2">Uncharacterized protein</fullName>
    </submittedName>
</protein>
<reference evidence="2" key="1">
    <citation type="submission" date="2020-03" db="EMBL/GenBank/DDBJ databases">
        <title>The deep terrestrial virosphere.</title>
        <authorList>
            <person name="Holmfeldt K."/>
            <person name="Nilsson E."/>
            <person name="Simone D."/>
            <person name="Lopez-Fernandez M."/>
            <person name="Wu X."/>
            <person name="de Brujin I."/>
            <person name="Lundin D."/>
            <person name="Andersson A."/>
            <person name="Bertilsson S."/>
            <person name="Dopson M."/>
        </authorList>
    </citation>
    <scope>NUCLEOTIDE SEQUENCE</scope>
    <source>
        <strain evidence="1">MM415A02425</strain>
        <strain evidence="2">MM415B02868</strain>
    </source>
</reference>
<proteinExistence type="predicted"/>
<dbReference type="AlphaFoldDB" id="A0A6M3L106"/>
<gene>
    <name evidence="1" type="ORF">MM415A02425_0003</name>
    <name evidence="2" type="ORF">MM415B02868_0011</name>
</gene>
<sequence length="69" mass="7940">MITEETMGSVESEVRRFMQAFSALEYRLGTRDVSWNMLHITGCKESAALKRASLDLSRALTELRHVPRR</sequence>